<dbReference type="Proteomes" id="UP000028990">
    <property type="component" value="Unassembled WGS sequence"/>
</dbReference>
<dbReference type="InterPro" id="IPR028170">
    <property type="entry name" value="KASH5"/>
</dbReference>
<dbReference type="GO" id="GO:0007015">
    <property type="term" value="P:actin filament organization"/>
    <property type="evidence" value="ECO:0007669"/>
    <property type="project" value="TreeGrafter"/>
</dbReference>
<protein>
    <submittedName>
        <fullName evidence="3">Coiled-coil domain-containing protein 155</fullName>
    </submittedName>
</protein>
<organism evidence="3 4">
    <name type="scientific">Fukomys damarensis</name>
    <name type="common">Damaraland mole rat</name>
    <name type="synonym">Cryptomys damarensis</name>
    <dbReference type="NCBI Taxonomy" id="885580"/>
    <lineage>
        <taxon>Eukaryota</taxon>
        <taxon>Metazoa</taxon>
        <taxon>Chordata</taxon>
        <taxon>Craniata</taxon>
        <taxon>Vertebrata</taxon>
        <taxon>Euteleostomi</taxon>
        <taxon>Mammalia</taxon>
        <taxon>Eutheria</taxon>
        <taxon>Euarchontoglires</taxon>
        <taxon>Glires</taxon>
        <taxon>Rodentia</taxon>
        <taxon>Hystricomorpha</taxon>
        <taxon>Bathyergidae</taxon>
        <taxon>Fukomys</taxon>
    </lineage>
</organism>
<dbReference type="GO" id="GO:0034397">
    <property type="term" value="P:telomere localization"/>
    <property type="evidence" value="ECO:0007669"/>
    <property type="project" value="InterPro"/>
</dbReference>
<accession>A0A091D7L9</accession>
<dbReference type="EMBL" id="KN123228">
    <property type="protein sequence ID" value="KFO26215.1"/>
    <property type="molecule type" value="Genomic_DNA"/>
</dbReference>
<keyword evidence="2" id="KW-0812">Transmembrane</keyword>
<dbReference type="GO" id="GO:0005640">
    <property type="term" value="C:nuclear outer membrane"/>
    <property type="evidence" value="ECO:0007669"/>
    <property type="project" value="TreeGrafter"/>
</dbReference>
<keyword evidence="2" id="KW-0472">Membrane</keyword>
<name>A0A091D7L9_FUKDA</name>
<dbReference type="AlphaFoldDB" id="A0A091D7L9"/>
<proteinExistence type="predicted"/>
<dbReference type="GO" id="GO:0090220">
    <property type="term" value="P:chromosome localization to nuclear envelope involved in homologous chromosome segregation"/>
    <property type="evidence" value="ECO:0007669"/>
    <property type="project" value="TreeGrafter"/>
</dbReference>
<evidence type="ECO:0000256" key="1">
    <source>
        <dbReference type="SAM" id="Coils"/>
    </source>
</evidence>
<dbReference type="GO" id="GO:0090619">
    <property type="term" value="C:meiotic spindle pole"/>
    <property type="evidence" value="ECO:0007669"/>
    <property type="project" value="TreeGrafter"/>
</dbReference>
<dbReference type="PANTHER" id="PTHR47300">
    <property type="entry name" value="PROTEIN KASH5"/>
    <property type="match status" value="1"/>
</dbReference>
<dbReference type="GO" id="GO:0034993">
    <property type="term" value="C:meiotic nuclear membrane microtubule tethering complex"/>
    <property type="evidence" value="ECO:0007669"/>
    <property type="project" value="InterPro"/>
</dbReference>
<dbReference type="GO" id="GO:0051653">
    <property type="term" value="P:spindle localization"/>
    <property type="evidence" value="ECO:0007669"/>
    <property type="project" value="TreeGrafter"/>
</dbReference>
<evidence type="ECO:0000313" key="3">
    <source>
        <dbReference type="EMBL" id="KFO26215.1"/>
    </source>
</evidence>
<dbReference type="GO" id="GO:0051225">
    <property type="term" value="P:spindle assembly"/>
    <property type="evidence" value="ECO:0007669"/>
    <property type="project" value="TreeGrafter"/>
</dbReference>
<evidence type="ECO:0000256" key="2">
    <source>
        <dbReference type="SAM" id="Phobius"/>
    </source>
</evidence>
<dbReference type="GO" id="GO:0000800">
    <property type="term" value="C:lateral element"/>
    <property type="evidence" value="ECO:0007669"/>
    <property type="project" value="TreeGrafter"/>
</dbReference>
<evidence type="ECO:0000313" key="4">
    <source>
        <dbReference type="Proteomes" id="UP000028990"/>
    </source>
</evidence>
<keyword evidence="4" id="KW-1185">Reference proteome</keyword>
<feature type="coiled-coil region" evidence="1">
    <location>
        <begin position="56"/>
        <end position="90"/>
    </location>
</feature>
<gene>
    <name evidence="3" type="ORF">H920_12372</name>
</gene>
<dbReference type="PANTHER" id="PTHR47300:SF1">
    <property type="entry name" value="PROTEIN KASH5"/>
    <property type="match status" value="1"/>
</dbReference>
<keyword evidence="2" id="KW-1133">Transmembrane helix</keyword>
<feature type="transmembrane region" description="Helical" evidence="2">
    <location>
        <begin position="234"/>
        <end position="253"/>
    </location>
</feature>
<reference evidence="3 4" key="1">
    <citation type="submission" date="2013-11" db="EMBL/GenBank/DDBJ databases">
        <title>The Damaraland mole rat (Fukomys damarensis) genome and evolution of African mole rats.</title>
        <authorList>
            <person name="Gladyshev V.N."/>
            <person name="Fang X."/>
        </authorList>
    </citation>
    <scope>NUCLEOTIDE SEQUENCE [LARGE SCALE GENOMIC DNA]</scope>
    <source>
        <tissue evidence="3">Liver</tissue>
    </source>
</reference>
<dbReference type="GO" id="GO:0070840">
    <property type="term" value="F:dynein complex binding"/>
    <property type="evidence" value="ECO:0007669"/>
    <property type="project" value="TreeGrafter"/>
</dbReference>
<keyword evidence="1" id="KW-0175">Coiled coil</keyword>
<dbReference type="GO" id="GO:0000781">
    <property type="term" value="C:chromosome, telomeric region"/>
    <property type="evidence" value="ECO:0007669"/>
    <property type="project" value="TreeGrafter"/>
</dbReference>
<dbReference type="GO" id="GO:0007129">
    <property type="term" value="P:homologous chromosome pairing at meiosis"/>
    <property type="evidence" value="ECO:0007669"/>
    <property type="project" value="TreeGrafter"/>
</dbReference>
<sequence length="271" mass="29501">MDRLLPWQRQLYECESLICQRDAILSEPPASPHDPQPVSGGLGSAGFVLSQRSRRAENLAQTVQEYRATAQELRREISHLEEQLSQAQEAPDELLEGAQARGASWATPLPASLGLEIKAIWQKQEVAGAELSSPLCGVWPRGEIAPEPNEEAEFPPETPGRGQADLPTLLRDPHPGNIPGCSPESPVELAFQQALVPMVNELIHTGRPGGQCCLSPLYPQAPRAIRHPLLPARVLGPVLLLLLLLSVLLLGQAPPPTWPHLQLCYLQPPPV</sequence>